<dbReference type="EMBL" id="PVNS01000001">
    <property type="protein sequence ID" value="PRO67205.1"/>
    <property type="molecule type" value="Genomic_DNA"/>
</dbReference>
<dbReference type="RefSeq" id="WP_105957589.1">
    <property type="nucleotide sequence ID" value="NZ_PVNS01000001.1"/>
</dbReference>
<protein>
    <submittedName>
        <fullName evidence="7">Glycosyl transferase</fullName>
    </submittedName>
</protein>
<dbReference type="OrthoDB" id="9926at2"/>
<reference evidence="7 8" key="1">
    <citation type="submission" date="2018-03" db="EMBL/GenBank/DDBJ databases">
        <title>Bacillus urumqiensis sp. nov., a moderately haloalkaliphilic bacterium isolated from a salt lake.</title>
        <authorList>
            <person name="Zhao B."/>
            <person name="Liao Z."/>
        </authorList>
    </citation>
    <scope>NUCLEOTIDE SEQUENCE [LARGE SCALE GENOMIC DNA]</scope>
    <source>
        <strain evidence="7 8">BZ-SZ-XJ18</strain>
    </source>
</reference>
<dbReference type="GO" id="GO:0005829">
    <property type="term" value="C:cytosol"/>
    <property type="evidence" value="ECO:0007669"/>
    <property type="project" value="TreeGrafter"/>
</dbReference>
<dbReference type="Pfam" id="PF00591">
    <property type="entry name" value="Glycos_transf_3"/>
    <property type="match status" value="1"/>
</dbReference>
<proteinExistence type="predicted"/>
<dbReference type="InterPro" id="IPR036320">
    <property type="entry name" value="Glycosyl_Trfase_fam3_N_dom_sf"/>
</dbReference>
<dbReference type="Gene3D" id="1.20.970.10">
    <property type="entry name" value="Transferase, Pyrimidine Nucleoside Phosphorylase, Chain C"/>
    <property type="match status" value="1"/>
</dbReference>
<gene>
    <name evidence="7" type="ORF">C6I21_01190</name>
</gene>
<evidence type="ECO:0000259" key="6">
    <source>
        <dbReference type="Pfam" id="PF02885"/>
    </source>
</evidence>
<keyword evidence="1" id="KW-0328">Glycosyltransferase</keyword>
<evidence type="ECO:0000256" key="4">
    <source>
        <dbReference type="ARBA" id="ARBA00023141"/>
    </source>
</evidence>
<dbReference type="SUPFAM" id="SSF47648">
    <property type="entry name" value="Nucleoside phosphorylase/phosphoribosyltransferase N-terminal domain"/>
    <property type="match status" value="1"/>
</dbReference>
<keyword evidence="2 7" id="KW-0808">Transferase</keyword>
<evidence type="ECO:0000256" key="1">
    <source>
        <dbReference type="ARBA" id="ARBA00022676"/>
    </source>
</evidence>
<organism evidence="7 8">
    <name type="scientific">Alkalicoccus urumqiensis</name>
    <name type="common">Bacillus urumqiensis</name>
    <dbReference type="NCBI Taxonomy" id="1548213"/>
    <lineage>
        <taxon>Bacteria</taxon>
        <taxon>Bacillati</taxon>
        <taxon>Bacillota</taxon>
        <taxon>Bacilli</taxon>
        <taxon>Bacillales</taxon>
        <taxon>Bacillaceae</taxon>
        <taxon>Alkalicoccus</taxon>
    </lineage>
</organism>
<evidence type="ECO:0000259" key="5">
    <source>
        <dbReference type="Pfam" id="PF00591"/>
    </source>
</evidence>
<evidence type="ECO:0000256" key="3">
    <source>
        <dbReference type="ARBA" id="ARBA00022822"/>
    </source>
</evidence>
<dbReference type="SUPFAM" id="SSF52418">
    <property type="entry name" value="Nucleoside phosphorylase/phosphoribosyltransferase catalytic domain"/>
    <property type="match status" value="1"/>
</dbReference>
<dbReference type="AlphaFoldDB" id="A0A2P6MLN9"/>
<dbReference type="Gene3D" id="3.40.1030.10">
    <property type="entry name" value="Nucleoside phosphorylase/phosphoribosyltransferase catalytic domain"/>
    <property type="match status" value="1"/>
</dbReference>
<sequence>MQEFIKQVARGKKRAQDLSYEDARRAAEMICSGEADDAQTAALLVAERLKEESPDEAVAFAEVLREHTTHIPVIEEVQARMIDFGGPYTGRNMFAQTIPSALLLAAEGIPVYLHSGEALPPKYAVPLKHIVSDIGIDTGAPPEQIGRSLEEAGIGFGDTEKLCPPLQRIRRVRELIGVRTFLNTIEKMLSPAGARSIMVGIFHRTVVDTNSELLRRLGFDHMYMVQGAEGSEDLPAHRKSFLYHVTQEETISFDLNPDDTGIGIRRNKELETLTLPEQTELIEGVLRGNGHPDAHALTVYNTGVRYFLFGHRPTVDEGIQLAESQLSAGAGWDQLEKWRKIQ</sequence>
<keyword evidence="3" id="KW-0028">Amino-acid biosynthesis</keyword>
<dbReference type="GO" id="GO:0004048">
    <property type="term" value="F:anthranilate phosphoribosyltransferase activity"/>
    <property type="evidence" value="ECO:0007669"/>
    <property type="project" value="InterPro"/>
</dbReference>
<keyword evidence="3" id="KW-0822">Tryptophan biosynthesis</keyword>
<comment type="caution">
    <text evidence="7">The sequence shown here is derived from an EMBL/GenBank/DDBJ whole genome shotgun (WGS) entry which is preliminary data.</text>
</comment>
<evidence type="ECO:0000313" key="8">
    <source>
        <dbReference type="Proteomes" id="UP000243650"/>
    </source>
</evidence>
<accession>A0A2P6MLN9</accession>
<dbReference type="PANTHER" id="PTHR43285:SF2">
    <property type="entry name" value="ANTHRANILATE PHOSPHORIBOSYLTRANSFERASE"/>
    <property type="match status" value="1"/>
</dbReference>
<dbReference type="Proteomes" id="UP000243650">
    <property type="component" value="Unassembled WGS sequence"/>
</dbReference>
<dbReference type="InterPro" id="IPR005940">
    <property type="entry name" value="Anthranilate_Pribosyl_Tfrase"/>
</dbReference>
<feature type="domain" description="Glycosyl transferase family 3" evidence="5">
    <location>
        <begin position="90"/>
        <end position="330"/>
    </location>
</feature>
<evidence type="ECO:0000256" key="2">
    <source>
        <dbReference type="ARBA" id="ARBA00022679"/>
    </source>
</evidence>
<keyword evidence="8" id="KW-1185">Reference proteome</keyword>
<evidence type="ECO:0000313" key="7">
    <source>
        <dbReference type="EMBL" id="PRO67205.1"/>
    </source>
</evidence>
<keyword evidence="4" id="KW-0057">Aromatic amino acid biosynthesis</keyword>
<dbReference type="InterPro" id="IPR017459">
    <property type="entry name" value="Glycosyl_Trfase_fam3_N_dom"/>
</dbReference>
<dbReference type="GO" id="GO:0000162">
    <property type="term" value="P:L-tryptophan biosynthetic process"/>
    <property type="evidence" value="ECO:0007669"/>
    <property type="project" value="UniProtKB-KW"/>
</dbReference>
<name>A0A2P6MLN9_ALKUR</name>
<dbReference type="Pfam" id="PF02885">
    <property type="entry name" value="Glycos_trans_3N"/>
    <property type="match status" value="1"/>
</dbReference>
<dbReference type="InterPro" id="IPR000312">
    <property type="entry name" value="Glycosyl_Trfase_fam3"/>
</dbReference>
<feature type="domain" description="Glycosyl transferase family 3 N-terminal" evidence="6">
    <location>
        <begin position="2"/>
        <end position="67"/>
    </location>
</feature>
<dbReference type="InterPro" id="IPR035902">
    <property type="entry name" value="Nuc_phospho_transferase"/>
</dbReference>
<dbReference type="PANTHER" id="PTHR43285">
    <property type="entry name" value="ANTHRANILATE PHOSPHORIBOSYLTRANSFERASE"/>
    <property type="match status" value="1"/>
</dbReference>